<protein>
    <submittedName>
        <fullName evidence="1">Uncharacterized protein</fullName>
    </submittedName>
</protein>
<evidence type="ECO:0000313" key="2">
    <source>
        <dbReference type="Proteomes" id="UP000029567"/>
    </source>
</evidence>
<dbReference type="EMBL" id="AWTN01000133">
    <property type="protein sequence ID" value="KGG83790.1"/>
    <property type="molecule type" value="Genomic_DNA"/>
</dbReference>
<reference evidence="1 2" key="1">
    <citation type="submission" date="2013-09" db="EMBL/GenBank/DDBJ databases">
        <title>High correlation between genotypes and phenotypes of environmental bacteria Comamonas testosteroni strains.</title>
        <authorList>
            <person name="Liu L."/>
            <person name="Zhu W."/>
            <person name="Xia X."/>
            <person name="Xu B."/>
            <person name="Luo M."/>
            <person name="Wang G."/>
        </authorList>
    </citation>
    <scope>NUCLEOTIDE SEQUENCE [LARGE SCALE GENOMIC DNA]</scope>
    <source>
        <strain evidence="1 2">JL14</strain>
    </source>
</reference>
<evidence type="ECO:0000313" key="1">
    <source>
        <dbReference type="EMBL" id="KGG83790.1"/>
    </source>
</evidence>
<name>A0A0E3BVK4_9BURK</name>
<organism evidence="1 2">
    <name type="scientific">Comamonas thiooxydans</name>
    <dbReference type="NCBI Taxonomy" id="363952"/>
    <lineage>
        <taxon>Bacteria</taxon>
        <taxon>Pseudomonadati</taxon>
        <taxon>Pseudomonadota</taxon>
        <taxon>Betaproteobacteria</taxon>
        <taxon>Burkholderiales</taxon>
        <taxon>Comamonadaceae</taxon>
        <taxon>Comamonas</taxon>
    </lineage>
</organism>
<proteinExistence type="predicted"/>
<dbReference type="AlphaFoldDB" id="A0A0E3BVK4"/>
<comment type="caution">
    <text evidence="1">The sequence shown here is derived from an EMBL/GenBank/DDBJ whole genome shotgun (WGS) entry which is preliminary data.</text>
</comment>
<dbReference type="Proteomes" id="UP000029567">
    <property type="component" value="Unassembled WGS sequence"/>
</dbReference>
<accession>A0A0E3BVK4</accession>
<sequence length="41" mass="4739">MLQTAQNTIEMLIFWQLVFDKACLQFDTSKPIAFCGAYTHI</sequence>
<gene>
    <name evidence="1" type="ORF">P245_24730</name>
</gene>